<dbReference type="OrthoDB" id="9760371at2"/>
<dbReference type="EMBL" id="JPVQ01000025">
    <property type="protein sequence ID" value="KGR90119.1"/>
    <property type="molecule type" value="Genomic_DNA"/>
</dbReference>
<evidence type="ECO:0000313" key="14">
    <source>
        <dbReference type="EMBL" id="KGR90119.1"/>
    </source>
</evidence>
<evidence type="ECO:0000256" key="10">
    <source>
        <dbReference type="SAM" id="Coils"/>
    </source>
</evidence>
<dbReference type="SUPFAM" id="SSF58104">
    <property type="entry name" value="Methyl-accepting chemotaxis protein (MCP) signaling domain"/>
    <property type="match status" value="1"/>
</dbReference>
<dbReference type="SMART" id="SM00304">
    <property type="entry name" value="HAMP"/>
    <property type="match status" value="1"/>
</dbReference>
<evidence type="ECO:0000256" key="7">
    <source>
        <dbReference type="ARBA" id="ARBA00023224"/>
    </source>
</evidence>
<gene>
    <name evidence="14" type="ORF">CD30_13280</name>
</gene>
<keyword evidence="2" id="KW-1003">Cell membrane</keyword>
<dbReference type="SMART" id="SM00283">
    <property type="entry name" value="MA"/>
    <property type="match status" value="1"/>
</dbReference>
<dbReference type="RefSeq" id="WP_036177639.1">
    <property type="nucleotide sequence ID" value="NZ_AVCZ01000025.1"/>
</dbReference>
<comment type="similarity">
    <text evidence="8">Belongs to the methyl-accepting chemotaxis (MCP) protein family.</text>
</comment>
<dbReference type="Proteomes" id="UP000030595">
    <property type="component" value="Unassembled WGS sequence"/>
</dbReference>
<name>A0A0A3IZB5_9BACL</name>
<dbReference type="Gene3D" id="6.10.340.10">
    <property type="match status" value="1"/>
</dbReference>
<dbReference type="GO" id="GO:0005886">
    <property type="term" value="C:plasma membrane"/>
    <property type="evidence" value="ECO:0007669"/>
    <property type="project" value="UniProtKB-SubCell"/>
</dbReference>
<evidence type="ECO:0000256" key="8">
    <source>
        <dbReference type="ARBA" id="ARBA00029447"/>
    </source>
</evidence>
<protein>
    <recommendedName>
        <fullName evidence="16">Chemotaxis protein</fullName>
    </recommendedName>
</protein>
<dbReference type="SUPFAM" id="SSF103190">
    <property type="entry name" value="Sensory domain-like"/>
    <property type="match status" value="1"/>
</dbReference>
<organism evidence="14 15">
    <name type="scientific">Ureibacillus massiliensis 4400831 = CIP 108448 = CCUG 49529</name>
    <dbReference type="NCBI Taxonomy" id="1211035"/>
    <lineage>
        <taxon>Bacteria</taxon>
        <taxon>Bacillati</taxon>
        <taxon>Bacillota</taxon>
        <taxon>Bacilli</taxon>
        <taxon>Bacillales</taxon>
        <taxon>Caryophanaceae</taxon>
        <taxon>Ureibacillus</taxon>
    </lineage>
</organism>
<feature type="coiled-coil region" evidence="10">
    <location>
        <begin position="359"/>
        <end position="386"/>
    </location>
</feature>
<keyword evidence="3" id="KW-0145">Chemotaxis</keyword>
<dbReference type="Gene3D" id="3.30.450.20">
    <property type="entry name" value="PAS domain"/>
    <property type="match status" value="1"/>
</dbReference>
<dbReference type="PROSITE" id="PS50111">
    <property type="entry name" value="CHEMOTAXIS_TRANSDUC_2"/>
    <property type="match status" value="1"/>
</dbReference>
<dbReference type="Pfam" id="PF02743">
    <property type="entry name" value="dCache_1"/>
    <property type="match status" value="1"/>
</dbReference>
<dbReference type="InterPro" id="IPR033479">
    <property type="entry name" value="dCache_1"/>
</dbReference>
<evidence type="ECO:0000313" key="15">
    <source>
        <dbReference type="Proteomes" id="UP000030595"/>
    </source>
</evidence>
<dbReference type="CDD" id="cd06225">
    <property type="entry name" value="HAMP"/>
    <property type="match status" value="1"/>
</dbReference>
<evidence type="ECO:0000256" key="11">
    <source>
        <dbReference type="SAM" id="Phobius"/>
    </source>
</evidence>
<evidence type="ECO:0008006" key="16">
    <source>
        <dbReference type="Google" id="ProtNLM"/>
    </source>
</evidence>
<feature type="transmembrane region" description="Helical" evidence="11">
    <location>
        <begin position="286"/>
        <end position="310"/>
    </location>
</feature>
<evidence type="ECO:0000256" key="3">
    <source>
        <dbReference type="ARBA" id="ARBA00022500"/>
    </source>
</evidence>
<keyword evidence="15" id="KW-1185">Reference proteome</keyword>
<keyword evidence="7 9" id="KW-0807">Transducer</keyword>
<evidence type="ECO:0000256" key="6">
    <source>
        <dbReference type="ARBA" id="ARBA00023136"/>
    </source>
</evidence>
<dbReference type="Pfam" id="PF00015">
    <property type="entry name" value="MCPsignal"/>
    <property type="match status" value="1"/>
</dbReference>
<dbReference type="eggNOG" id="COG0840">
    <property type="taxonomic scope" value="Bacteria"/>
</dbReference>
<dbReference type="PANTHER" id="PTHR32089">
    <property type="entry name" value="METHYL-ACCEPTING CHEMOTAXIS PROTEIN MCPB"/>
    <property type="match status" value="1"/>
</dbReference>
<reference evidence="14 15" key="1">
    <citation type="submission" date="2014-02" db="EMBL/GenBank/DDBJ databases">
        <title>Draft genome sequence of Lysinibacillus massiliensis CCUG 49529.</title>
        <authorList>
            <person name="Zhang F."/>
            <person name="Wang G."/>
            <person name="Zhang L."/>
        </authorList>
    </citation>
    <scope>NUCLEOTIDE SEQUENCE [LARGE SCALE GENOMIC DNA]</scope>
    <source>
        <strain evidence="14 15">CCUG 49529</strain>
    </source>
</reference>
<dbReference type="CDD" id="cd11386">
    <property type="entry name" value="MCP_signal"/>
    <property type="match status" value="1"/>
</dbReference>
<keyword evidence="6 11" id="KW-0472">Membrane</keyword>
<comment type="subcellular location">
    <subcellularLocation>
        <location evidence="1">Cell membrane</location>
        <topology evidence="1">Multi-pass membrane protein</topology>
    </subcellularLocation>
</comment>
<dbReference type="Pfam" id="PF00672">
    <property type="entry name" value="HAMP"/>
    <property type="match status" value="1"/>
</dbReference>
<feature type="domain" description="Methyl-accepting transducer" evidence="12">
    <location>
        <begin position="383"/>
        <end position="654"/>
    </location>
</feature>
<evidence type="ECO:0000256" key="2">
    <source>
        <dbReference type="ARBA" id="ARBA00022475"/>
    </source>
</evidence>
<sequence>MNKQKDSIRKRSIRTSFIIWFFAISIIPLLVVTFIIQKINSDILIEKEKQSLLGLVETKAESVDQWFNAQMSEMEIAAKSDVMKSMDADNIIPYLQMLEARSEVFETMFTIDPDGTVIAHSMPDSVGSDYSDRAYVPKALNGESNYSDVLVSKATGNRIVVAATPIENDEGEVVGVLAGSANFEILVNTLLTLDEEDRQNVKLTLLDSQGVVQVSPIEEILGVQINETQVGNDLTTVLNNSLVERGISTVNFKNEKYLYASAPISSVGYGLNIEIPEKDILSETSAISVTSFIIIGITAVLIIILSIFIVRSITRPIISVAYRMNMVASGDLSVRPLTVKTHDELGELSHNFNVMVENIKHLVTDIKTASEQVASASEELTASSEETAQSTEQIAASIQTIASNTESQANITEKTKNVVTDISEGISTISTNIEETNEIAEKAVIAAKTGTQVIDNSINQMKIIDEKTNVATTTINALGKKSTEIGDIISVITNIAEQTNLLALNAAIEAARAGEYGKGFAVVADEVRKLAEQSSQASGQISELIKQIQLEISTSINAMNDGSLAVNDGKSLVEKAGQEFDKIVTSIENVSDKMHNILNESMKIKTHSDKMVEDIIHLTNISNTAKDNTQEIALATAEQNGTMEEIAASANTLALMADELKQASQAFKL</sequence>
<evidence type="ECO:0000259" key="12">
    <source>
        <dbReference type="PROSITE" id="PS50111"/>
    </source>
</evidence>
<keyword evidence="4 11" id="KW-0812">Transmembrane</keyword>
<dbReference type="InterPro" id="IPR029151">
    <property type="entry name" value="Sensor-like_sf"/>
</dbReference>
<dbReference type="InterPro" id="IPR004089">
    <property type="entry name" value="MCPsignal_dom"/>
</dbReference>
<dbReference type="Gene3D" id="1.10.287.950">
    <property type="entry name" value="Methyl-accepting chemotaxis protein"/>
    <property type="match status" value="1"/>
</dbReference>
<dbReference type="PROSITE" id="PS50885">
    <property type="entry name" value="HAMP"/>
    <property type="match status" value="1"/>
</dbReference>
<comment type="caution">
    <text evidence="14">The sequence shown here is derived from an EMBL/GenBank/DDBJ whole genome shotgun (WGS) entry which is preliminary data.</text>
</comment>
<feature type="transmembrane region" description="Helical" evidence="11">
    <location>
        <begin position="12"/>
        <end position="36"/>
    </location>
</feature>
<evidence type="ECO:0000256" key="4">
    <source>
        <dbReference type="ARBA" id="ARBA00022692"/>
    </source>
</evidence>
<dbReference type="CDD" id="cd12914">
    <property type="entry name" value="PDC1_DGC_like"/>
    <property type="match status" value="1"/>
</dbReference>
<evidence type="ECO:0000256" key="5">
    <source>
        <dbReference type="ARBA" id="ARBA00022989"/>
    </source>
</evidence>
<evidence type="ECO:0000256" key="9">
    <source>
        <dbReference type="PROSITE-ProRule" id="PRU00284"/>
    </source>
</evidence>
<keyword evidence="10" id="KW-0175">Coiled coil</keyword>
<keyword evidence="5 11" id="KW-1133">Transmembrane helix</keyword>
<dbReference type="GO" id="GO:0007165">
    <property type="term" value="P:signal transduction"/>
    <property type="evidence" value="ECO:0007669"/>
    <property type="project" value="UniProtKB-KW"/>
</dbReference>
<feature type="domain" description="HAMP" evidence="13">
    <location>
        <begin position="311"/>
        <end position="364"/>
    </location>
</feature>
<evidence type="ECO:0000256" key="1">
    <source>
        <dbReference type="ARBA" id="ARBA00004651"/>
    </source>
</evidence>
<dbReference type="PANTHER" id="PTHR32089:SF112">
    <property type="entry name" value="LYSOZYME-LIKE PROTEIN-RELATED"/>
    <property type="match status" value="1"/>
</dbReference>
<accession>A0A0A3IZB5</accession>
<dbReference type="InterPro" id="IPR003660">
    <property type="entry name" value="HAMP_dom"/>
</dbReference>
<evidence type="ECO:0000259" key="13">
    <source>
        <dbReference type="PROSITE" id="PS50885"/>
    </source>
</evidence>
<dbReference type="AlphaFoldDB" id="A0A0A3IZB5"/>
<proteinExistence type="inferred from homology"/>
<dbReference type="GO" id="GO:0006935">
    <property type="term" value="P:chemotaxis"/>
    <property type="evidence" value="ECO:0007669"/>
    <property type="project" value="UniProtKB-KW"/>
</dbReference>